<protein>
    <submittedName>
        <fullName evidence="1">Uncharacterized protein</fullName>
    </submittedName>
</protein>
<gene>
    <name evidence="1" type="ORF">MUN88_20015</name>
</gene>
<name>A0ABY4EV55_9BACI</name>
<keyword evidence="2" id="KW-1185">Reference proteome</keyword>
<dbReference type="RefSeq" id="WP_244718607.1">
    <property type="nucleotide sequence ID" value="NZ_CP095072.1"/>
</dbReference>
<evidence type="ECO:0000313" key="1">
    <source>
        <dbReference type="EMBL" id="UOQ48295.1"/>
    </source>
</evidence>
<reference evidence="1 2" key="1">
    <citation type="submission" date="2022-04" db="EMBL/GenBank/DDBJ databases">
        <title>Gracilibacillus sp. isolated from saltern.</title>
        <authorList>
            <person name="Won M."/>
            <person name="Lee C.-M."/>
            <person name="Woen H.-Y."/>
            <person name="Kwon S.-W."/>
        </authorList>
    </citation>
    <scope>NUCLEOTIDE SEQUENCE [LARGE SCALE GENOMIC DNA]</scope>
    <source>
        <strain evidence="1 2">SSWR10-1</strain>
    </source>
</reference>
<dbReference type="Proteomes" id="UP000831782">
    <property type="component" value="Chromosome"/>
</dbReference>
<proteinExistence type="predicted"/>
<organism evidence="1 2">
    <name type="scientific">Gracilibacillus caseinilyticus</name>
    <dbReference type="NCBI Taxonomy" id="2932256"/>
    <lineage>
        <taxon>Bacteria</taxon>
        <taxon>Bacillati</taxon>
        <taxon>Bacillota</taxon>
        <taxon>Bacilli</taxon>
        <taxon>Bacillales</taxon>
        <taxon>Bacillaceae</taxon>
        <taxon>Gracilibacillus</taxon>
    </lineage>
</organism>
<dbReference type="EMBL" id="CP095072">
    <property type="protein sequence ID" value="UOQ48295.1"/>
    <property type="molecule type" value="Genomic_DNA"/>
</dbReference>
<accession>A0ABY4EV55</accession>
<evidence type="ECO:0000313" key="2">
    <source>
        <dbReference type="Proteomes" id="UP000831782"/>
    </source>
</evidence>
<sequence length="115" mass="13809">MLNQFSNLLTETLTNASNYQKQFEKQQIVSTHLNNGKWIHRQFVENASRNKIESLYKLFNLELSKNFFDFNLMEDLLVSIQNNYSDFLRKNIMPEIADNYQRKFDLFVGNKRSFQ</sequence>